<reference evidence="2 3" key="1">
    <citation type="journal article" date="2015" name="Nature">
        <title>rRNA introns, odd ribosomes, and small enigmatic genomes across a large radiation of phyla.</title>
        <authorList>
            <person name="Brown C.T."/>
            <person name="Hug L.A."/>
            <person name="Thomas B.C."/>
            <person name="Sharon I."/>
            <person name="Castelle C.J."/>
            <person name="Singh A."/>
            <person name="Wilkins M.J."/>
            <person name="Williams K.H."/>
            <person name="Banfield J.F."/>
        </authorList>
    </citation>
    <scope>NUCLEOTIDE SEQUENCE [LARGE SCALE GENOMIC DNA]</scope>
</reference>
<proteinExistence type="predicted"/>
<comment type="caution">
    <text evidence="2">The sequence shown here is derived from an EMBL/GenBank/DDBJ whole genome shotgun (WGS) entry which is preliminary data.</text>
</comment>
<dbReference type="Proteomes" id="UP000034562">
    <property type="component" value="Unassembled WGS sequence"/>
</dbReference>
<accession>A0A0G0T1U4</accession>
<sequence length="299" mass="34009">MKDISIIIISFNTIKLTVDAINSIIKKTKSVLFEIIVVDNNSQDGSVSALKKLVESNKNITLVLNRENVGFGQANNQGIKKAKGKYLLLLNSDTLIMDNVIGEMVGWMDKNSKVGIASCSLKNKDGSIQATGGYFPTLPKVFVWMTFLDDLPGISTLLKSFHPMHNLSPFGSNSNFYKKEHSMDWITGAFFMMRKEVARRVGYFDKAYFMYMEEVDYCFRAKRLDWKVMYLPKWSIIHFGGASSVKEFSLINEVKGLKIFYNKHMASWQFPILRFLLKVGALIRIPIFGKTYAKIFVLA</sequence>
<dbReference type="InterPro" id="IPR001173">
    <property type="entry name" value="Glyco_trans_2-like"/>
</dbReference>
<organism evidence="2 3">
    <name type="scientific">Candidatus Woesebacteria bacterium GW2011_GWA2_40_7b</name>
    <dbReference type="NCBI Taxonomy" id="1618563"/>
    <lineage>
        <taxon>Bacteria</taxon>
        <taxon>Candidatus Woeseibacteriota</taxon>
    </lineage>
</organism>
<name>A0A0G0T1U4_9BACT</name>
<dbReference type="AlphaFoldDB" id="A0A0G0T1U4"/>
<gene>
    <name evidence="2" type="ORF">UU12_C0010G0009</name>
</gene>
<protein>
    <submittedName>
        <fullName evidence="2">WsbD</fullName>
    </submittedName>
</protein>
<feature type="domain" description="Glycosyltransferase 2-like" evidence="1">
    <location>
        <begin position="5"/>
        <end position="147"/>
    </location>
</feature>
<dbReference type="PANTHER" id="PTHR43179">
    <property type="entry name" value="RHAMNOSYLTRANSFERASE WBBL"/>
    <property type="match status" value="1"/>
</dbReference>
<evidence type="ECO:0000259" key="1">
    <source>
        <dbReference type="Pfam" id="PF00535"/>
    </source>
</evidence>
<evidence type="ECO:0000313" key="2">
    <source>
        <dbReference type="EMBL" id="KKR71023.1"/>
    </source>
</evidence>
<dbReference type="EMBL" id="LBZK01000010">
    <property type="protein sequence ID" value="KKR71023.1"/>
    <property type="molecule type" value="Genomic_DNA"/>
</dbReference>
<dbReference type="SUPFAM" id="SSF53448">
    <property type="entry name" value="Nucleotide-diphospho-sugar transferases"/>
    <property type="match status" value="1"/>
</dbReference>
<dbReference type="CDD" id="cd04186">
    <property type="entry name" value="GT_2_like_c"/>
    <property type="match status" value="1"/>
</dbReference>
<evidence type="ECO:0000313" key="3">
    <source>
        <dbReference type="Proteomes" id="UP000034562"/>
    </source>
</evidence>
<dbReference type="InterPro" id="IPR029044">
    <property type="entry name" value="Nucleotide-diphossugar_trans"/>
</dbReference>
<dbReference type="PANTHER" id="PTHR43179:SF7">
    <property type="entry name" value="RHAMNOSYLTRANSFERASE WBBL"/>
    <property type="match status" value="1"/>
</dbReference>
<dbReference type="STRING" id="1618563.UU12_C0010G0009"/>
<dbReference type="Pfam" id="PF00535">
    <property type="entry name" value="Glycos_transf_2"/>
    <property type="match status" value="1"/>
</dbReference>
<dbReference type="Gene3D" id="3.90.550.10">
    <property type="entry name" value="Spore Coat Polysaccharide Biosynthesis Protein SpsA, Chain A"/>
    <property type="match status" value="1"/>
</dbReference>